<comment type="caution">
    <text evidence="2">The sequence shown here is derived from an EMBL/GenBank/DDBJ whole genome shotgun (WGS) entry which is preliminary data.</text>
</comment>
<evidence type="ECO:0000259" key="1">
    <source>
        <dbReference type="Pfam" id="PF25529"/>
    </source>
</evidence>
<dbReference type="Pfam" id="PF25529">
    <property type="entry name" value="Ig_ENGASE1_C"/>
    <property type="match status" value="1"/>
</dbReference>
<protein>
    <recommendedName>
        <fullName evidence="1">Cytosolic endo-beta-N-acetylglucosaminidase C-terminal domain-containing protein</fullName>
    </recommendedName>
</protein>
<evidence type="ECO:0000313" key="3">
    <source>
        <dbReference type="Proteomes" id="UP000652761"/>
    </source>
</evidence>
<dbReference type="InterPro" id="IPR057882">
    <property type="entry name" value="ENGase_C"/>
</dbReference>
<sequence>MQPVFDTPMNSAQAPIQVQLNFRSDSYSGGANITFTGGLNGDALFKTRLFLAEIILEDLPVHVSYSVSSENSSILGLSFGLTSNDDGEQMRILLAAGGKSFLPANLLNQFDEVITPSLVAEKKTLTGPSWILHESSIEIPGHTLTEIYAVCYPKADHSSSKLVPDQEQNLRKDSIVASSSFHAALGHISIKTSQTEFPNAASWMLSCENTSWTTASGGNRMINTKIIWELKTGDASTFMRYNIFVKRISKQLAAGSSSVIANEDFLGVTRLNCYYVSDLKVPAGVTTLVFIVQVCGLDGSCQKLEESPSFELPVEEKLINVV</sequence>
<name>A0A843XFA3_COLES</name>
<accession>A0A843XFA3</accession>
<reference evidence="2" key="1">
    <citation type="submission" date="2017-07" db="EMBL/GenBank/DDBJ databases">
        <title>Taro Niue Genome Assembly and Annotation.</title>
        <authorList>
            <person name="Atibalentja N."/>
            <person name="Keating K."/>
            <person name="Fields C.J."/>
        </authorList>
    </citation>
    <scope>NUCLEOTIDE SEQUENCE</scope>
    <source>
        <strain evidence="2">Niue_2</strain>
        <tissue evidence="2">Leaf</tissue>
    </source>
</reference>
<dbReference type="GO" id="GO:0033925">
    <property type="term" value="F:mannosyl-glycoprotein endo-beta-N-acetylglucosaminidase activity"/>
    <property type="evidence" value="ECO:0007669"/>
    <property type="project" value="InterPro"/>
</dbReference>
<evidence type="ECO:0000313" key="2">
    <source>
        <dbReference type="EMBL" id="MQM18169.1"/>
    </source>
</evidence>
<dbReference type="EMBL" id="NMUH01008014">
    <property type="protein sequence ID" value="MQM18169.1"/>
    <property type="molecule type" value="Genomic_DNA"/>
</dbReference>
<organism evidence="2 3">
    <name type="scientific">Colocasia esculenta</name>
    <name type="common">Wild taro</name>
    <name type="synonym">Arum esculentum</name>
    <dbReference type="NCBI Taxonomy" id="4460"/>
    <lineage>
        <taxon>Eukaryota</taxon>
        <taxon>Viridiplantae</taxon>
        <taxon>Streptophyta</taxon>
        <taxon>Embryophyta</taxon>
        <taxon>Tracheophyta</taxon>
        <taxon>Spermatophyta</taxon>
        <taxon>Magnoliopsida</taxon>
        <taxon>Liliopsida</taxon>
        <taxon>Araceae</taxon>
        <taxon>Aroideae</taxon>
        <taxon>Colocasieae</taxon>
        <taxon>Colocasia</taxon>
    </lineage>
</organism>
<dbReference type="AlphaFoldDB" id="A0A843XFA3"/>
<keyword evidence="3" id="KW-1185">Reference proteome</keyword>
<dbReference type="PANTHER" id="PTHR13246">
    <property type="entry name" value="ENDO BETA N-ACETYLGLUCOSAMINIDASE"/>
    <property type="match status" value="1"/>
</dbReference>
<dbReference type="OrthoDB" id="284473at2759"/>
<dbReference type="Proteomes" id="UP000652761">
    <property type="component" value="Unassembled WGS sequence"/>
</dbReference>
<feature type="domain" description="Cytosolic endo-beta-N-acetylglucosaminidase C-terminal" evidence="1">
    <location>
        <begin position="196"/>
        <end position="314"/>
    </location>
</feature>
<gene>
    <name evidence="2" type="ORF">Taro_051152</name>
</gene>
<dbReference type="PANTHER" id="PTHR13246:SF1">
    <property type="entry name" value="CYTOSOLIC ENDO-BETA-N-ACETYLGLUCOSAMINIDASE"/>
    <property type="match status" value="1"/>
</dbReference>
<proteinExistence type="predicted"/>
<dbReference type="Gene3D" id="2.60.120.260">
    <property type="entry name" value="Galactose-binding domain-like"/>
    <property type="match status" value="1"/>
</dbReference>
<dbReference type="InterPro" id="IPR032979">
    <property type="entry name" value="ENGase"/>
</dbReference>